<dbReference type="Proteomes" id="UP000542342">
    <property type="component" value="Unassembled WGS sequence"/>
</dbReference>
<keyword evidence="4" id="KW-1185">Reference proteome</keyword>
<organism evidence="3 4">
    <name type="scientific">Thermogemmata fonticola</name>
    <dbReference type="NCBI Taxonomy" id="2755323"/>
    <lineage>
        <taxon>Bacteria</taxon>
        <taxon>Pseudomonadati</taxon>
        <taxon>Planctomycetota</taxon>
        <taxon>Planctomycetia</taxon>
        <taxon>Gemmatales</taxon>
        <taxon>Gemmataceae</taxon>
        <taxon>Thermogemmata</taxon>
    </lineage>
</organism>
<keyword evidence="2" id="KW-0472">Membrane</keyword>
<keyword evidence="2" id="KW-1133">Transmembrane helix</keyword>
<dbReference type="RefSeq" id="WP_194537203.1">
    <property type="nucleotide sequence ID" value="NZ_JACEFB010000003.1"/>
</dbReference>
<reference evidence="3 4" key="1">
    <citation type="submission" date="2020-07" db="EMBL/GenBank/DDBJ databases">
        <title>Thermogemmata thermophila gen. nov., sp. nov., a novel moderate thermophilic planctomycete from a Kamchatka hot spring.</title>
        <authorList>
            <person name="Elcheninov A.G."/>
            <person name="Podosokorskaya O.A."/>
            <person name="Kovaleva O.L."/>
            <person name="Novikov A."/>
            <person name="Bonch-Osmolovskaya E.A."/>
            <person name="Toshchakov S.V."/>
            <person name="Kublanov I.V."/>
        </authorList>
    </citation>
    <scope>NUCLEOTIDE SEQUENCE [LARGE SCALE GENOMIC DNA]</scope>
    <source>
        <strain evidence="3 4">2918</strain>
    </source>
</reference>
<dbReference type="AlphaFoldDB" id="A0A7V8VD23"/>
<evidence type="ECO:0000313" key="4">
    <source>
        <dbReference type="Proteomes" id="UP000542342"/>
    </source>
</evidence>
<comment type="caution">
    <text evidence="3">The sequence shown here is derived from an EMBL/GenBank/DDBJ whole genome shotgun (WGS) entry which is preliminary data.</text>
</comment>
<evidence type="ECO:0000256" key="2">
    <source>
        <dbReference type="SAM" id="Phobius"/>
    </source>
</evidence>
<evidence type="ECO:0000313" key="3">
    <source>
        <dbReference type="EMBL" id="MBA2225765.1"/>
    </source>
</evidence>
<evidence type="ECO:0000256" key="1">
    <source>
        <dbReference type="SAM" id="MobiDB-lite"/>
    </source>
</evidence>
<gene>
    <name evidence="3" type="ORF">H0921_06255</name>
</gene>
<proteinExistence type="predicted"/>
<keyword evidence="2" id="KW-0812">Transmembrane</keyword>
<dbReference type="EMBL" id="JACEFB010000003">
    <property type="protein sequence ID" value="MBA2225765.1"/>
    <property type="molecule type" value="Genomic_DNA"/>
</dbReference>
<feature type="region of interest" description="Disordered" evidence="1">
    <location>
        <begin position="46"/>
        <end position="67"/>
    </location>
</feature>
<name>A0A7V8VD23_9BACT</name>
<accession>A0A7V8VD23</accession>
<feature type="transmembrane region" description="Helical" evidence="2">
    <location>
        <begin position="126"/>
        <end position="158"/>
    </location>
</feature>
<protein>
    <submittedName>
        <fullName evidence="3">Uncharacterized protein</fullName>
    </submittedName>
</protein>
<feature type="transmembrane region" description="Helical" evidence="2">
    <location>
        <begin position="170"/>
        <end position="192"/>
    </location>
</feature>
<sequence>MSRLLVQCPNCQARIKVSERLIGKTKPCPRCQTVLQFPADMAAVSRSELSEDAGTTPPVEAPPAGPSKAVGNYASPPVAPSYPSSSEPAFVEPEWIEEPLPVPQAEYSAKAMPSLPRLPTKRKYPVLVIMGYCFKVLACIILGLFILALFFGFIKYIIADNPLESAMVWAWLRVMLISTPIAVFVCMLIWTVGELMFMIIHFEENVRAIGIGVLELCKKYYSN</sequence>